<dbReference type="GO" id="GO:0005777">
    <property type="term" value="C:peroxisome"/>
    <property type="evidence" value="ECO:0007669"/>
    <property type="project" value="UniProtKB-SubCell"/>
</dbReference>
<dbReference type="Gene3D" id="3.30.559.10">
    <property type="entry name" value="Chloramphenicol acetyltransferase-like domain"/>
    <property type="match status" value="1"/>
</dbReference>
<organism evidence="20 21">
    <name type="scientific">Malassezia globosa (strain ATCC MYA-4612 / CBS 7966)</name>
    <name type="common">Dandruff-associated fungus</name>
    <dbReference type="NCBI Taxonomy" id="425265"/>
    <lineage>
        <taxon>Eukaryota</taxon>
        <taxon>Fungi</taxon>
        <taxon>Dikarya</taxon>
        <taxon>Basidiomycota</taxon>
        <taxon>Ustilaginomycotina</taxon>
        <taxon>Malasseziomycetes</taxon>
        <taxon>Malasseziales</taxon>
        <taxon>Malasseziaceae</taxon>
        <taxon>Malassezia</taxon>
    </lineage>
</organism>
<dbReference type="STRING" id="425265.A8Q978"/>
<keyword evidence="9" id="KW-0443">Lipid metabolism</keyword>
<dbReference type="FunFam" id="3.30.559.70:FF:000007">
    <property type="entry name" value="Carnitine O-acetyltransferase, mitochondrial"/>
    <property type="match status" value="1"/>
</dbReference>
<dbReference type="InParanoid" id="A8Q978"/>
<evidence type="ECO:0000256" key="12">
    <source>
        <dbReference type="ARBA" id="ARBA00023140"/>
    </source>
</evidence>
<dbReference type="EMBL" id="AAYY01000013">
    <property type="protein sequence ID" value="EDP42180.1"/>
    <property type="molecule type" value="Genomic_DNA"/>
</dbReference>
<dbReference type="InterPro" id="IPR042231">
    <property type="entry name" value="Cho/carn_acyl_trans_2"/>
</dbReference>
<dbReference type="GO" id="GO:0005743">
    <property type="term" value="C:mitochondrial inner membrane"/>
    <property type="evidence" value="ECO:0007669"/>
    <property type="project" value="UniProtKB-SubCell"/>
</dbReference>
<dbReference type="OMA" id="KMDGTPT"/>
<evidence type="ECO:0000256" key="1">
    <source>
        <dbReference type="ARBA" id="ARBA00004275"/>
    </source>
</evidence>
<dbReference type="PANTHER" id="PTHR22589">
    <property type="entry name" value="CARNITINE O-ACYLTRANSFERASE"/>
    <property type="match status" value="1"/>
</dbReference>
<comment type="function">
    <text evidence="15">Carnitine acetylase is specific for short chain fatty acids. Carnitine acetylase seems to affect the flux through the pyruvate dehydrogenase complex. It may be involved as well in the transport of acetyl-CoA into mitochondria.</text>
</comment>
<keyword evidence="12" id="KW-0576">Peroxisome</keyword>
<keyword evidence="4" id="KW-0813">Transport</keyword>
<proteinExistence type="inferred from homology"/>
<evidence type="ECO:0000256" key="7">
    <source>
        <dbReference type="ARBA" id="ARBA00022832"/>
    </source>
</evidence>
<evidence type="ECO:0000256" key="16">
    <source>
        <dbReference type="ARBA" id="ARBA00066910"/>
    </source>
</evidence>
<evidence type="ECO:0000256" key="10">
    <source>
        <dbReference type="ARBA" id="ARBA00023128"/>
    </source>
</evidence>
<evidence type="ECO:0000256" key="9">
    <source>
        <dbReference type="ARBA" id="ARBA00023098"/>
    </source>
</evidence>
<dbReference type="PANTHER" id="PTHR22589:SF103">
    <property type="entry name" value="CARNITINE O-ACETYL-TRANSFERASE, ISOFORM A-RELATED"/>
    <property type="match status" value="1"/>
</dbReference>
<evidence type="ECO:0000256" key="17">
    <source>
        <dbReference type="ARBA" id="ARBA00073438"/>
    </source>
</evidence>
<dbReference type="KEGG" id="mgl:MGL_3429"/>
<comment type="subcellular location">
    <subcellularLocation>
        <location evidence="2">Mitochondrion inner membrane</location>
        <topology evidence="2">Peripheral membrane protein</topology>
        <orientation evidence="2">Matrix side</orientation>
    </subcellularLocation>
    <subcellularLocation>
        <location evidence="1">Peroxisome</location>
    </subcellularLocation>
</comment>
<evidence type="ECO:0000256" key="11">
    <source>
        <dbReference type="ARBA" id="ARBA00023136"/>
    </source>
</evidence>
<dbReference type="EC" id="2.3.1.7" evidence="16"/>
<evidence type="ECO:0000256" key="4">
    <source>
        <dbReference type="ARBA" id="ARBA00022448"/>
    </source>
</evidence>
<dbReference type="SUPFAM" id="SSF52777">
    <property type="entry name" value="CoA-dependent acyltransferases"/>
    <property type="match status" value="2"/>
</dbReference>
<dbReference type="Pfam" id="PF00755">
    <property type="entry name" value="Carn_acyltransf"/>
    <property type="match status" value="1"/>
</dbReference>
<keyword evidence="8" id="KW-0809">Transit peptide</keyword>
<keyword evidence="11" id="KW-0472">Membrane</keyword>
<protein>
    <recommendedName>
        <fullName evidence="17">Carnitine O-acetyltransferase, mitochondrial</fullName>
        <ecNumber evidence="16">2.3.1.7</ecNumber>
    </recommendedName>
</protein>
<dbReference type="InterPro" id="IPR023213">
    <property type="entry name" value="CAT-like_dom_sf"/>
</dbReference>
<evidence type="ECO:0000313" key="20">
    <source>
        <dbReference type="EMBL" id="EDP42180.1"/>
    </source>
</evidence>
<evidence type="ECO:0000313" key="21">
    <source>
        <dbReference type="Proteomes" id="UP000008837"/>
    </source>
</evidence>
<dbReference type="OrthoDB" id="240216at2759"/>
<comment type="catalytic activity">
    <reaction evidence="14">
        <text>(R)-carnitine + acetyl-CoA = O-acetyl-(R)-carnitine + CoA</text>
        <dbReference type="Rhea" id="RHEA:21136"/>
        <dbReference type="ChEBI" id="CHEBI:16347"/>
        <dbReference type="ChEBI" id="CHEBI:57287"/>
        <dbReference type="ChEBI" id="CHEBI:57288"/>
        <dbReference type="ChEBI" id="CHEBI:57589"/>
        <dbReference type="EC" id="2.3.1.7"/>
    </reaction>
</comment>
<dbReference type="InterPro" id="IPR039551">
    <property type="entry name" value="Cho/carn_acyl_trans"/>
</dbReference>
<dbReference type="RefSeq" id="XP_001729394.1">
    <property type="nucleotide sequence ID" value="XM_001729342.1"/>
</dbReference>
<dbReference type="Gene3D" id="3.30.559.70">
    <property type="entry name" value="Choline/Carnitine o-acyltransferase, domain 2"/>
    <property type="match status" value="1"/>
</dbReference>
<sequence>MKTLQERLVKRATAEGRESWLSDWWLSASYMSYRDPVVPFSSYFYLHKSVPKTTSGITRSAHLLKAMMAFRHLLVTEQLAPEKTKTGYLCMEPYKWMFNSCRIPVAGEDVSTSFDPAAHQHVIVVRNGHFFAVDLVNKMTGKELSVAEIEVQLDRIMNDSRTQKMASAPVGAFTAANRDAWLKNREALLSGPSAEQNRKALEKIESGIIVLALDSGKPVTFDERGVAVYGGDARNRFFDKQQIVVSENGASGYIGEHSMMDGSQTLRLNNFMVSALEAGKIELGGPSSGSVLDDPEFLSFDVNADLSNASNAAGQDFASLMDEQDMSVLDFTAYGKEAIKQYKCSPDAWAQMCIQLAFYKMFGHPCATYEAAQTRKFKLGRTETIRSCSLESLAFCQAMQDTNATDAERYEKFQAAVTRHVKNAKEAAEGAGVDRHLFGLKRLIQQGEEPPALFRDPMNAQSGTWILSTSQISSEVFDAWGFGEVTPKGFGVAYAIKNNALTFTIMCLKKVHSASRFTFFLNEAGIELRAMHDRLNQAKSASPKL</sequence>
<comment type="similarity">
    <text evidence="3">Belongs to the carnitine/choline acetyltransferase family.</text>
</comment>
<dbReference type="AlphaFoldDB" id="A8Q978"/>
<evidence type="ECO:0000256" key="2">
    <source>
        <dbReference type="ARBA" id="ARBA00004443"/>
    </source>
</evidence>
<feature type="active site" description="Proton acceptor" evidence="18">
    <location>
        <position position="257"/>
    </location>
</feature>
<reference evidence="20 21" key="1">
    <citation type="journal article" date="2007" name="Proc. Natl. Acad. Sci. U.S.A.">
        <title>Dandruff-associated Malassezia genomes reveal convergent and divergent virulence traits shared with plant and human fungal pathogens.</title>
        <authorList>
            <person name="Xu J."/>
            <person name="Saunders C.W."/>
            <person name="Hu P."/>
            <person name="Grant R.A."/>
            <person name="Boekhout T."/>
            <person name="Kuramae E.E."/>
            <person name="Kronstad J.W."/>
            <person name="Deangelis Y.M."/>
            <person name="Reeder N.L."/>
            <person name="Johnstone K.R."/>
            <person name="Leland M."/>
            <person name="Fieno A.M."/>
            <person name="Begley W.M."/>
            <person name="Sun Y."/>
            <person name="Lacey M.P."/>
            <person name="Chaudhary T."/>
            <person name="Keough T."/>
            <person name="Chu L."/>
            <person name="Sears R."/>
            <person name="Yuan B."/>
            <person name="Dawson T.L.Jr."/>
        </authorList>
    </citation>
    <scope>NUCLEOTIDE SEQUENCE [LARGE SCALE GENOMIC DNA]</scope>
    <source>
        <strain evidence="21">ATCC MYA-4612 / CBS 7966</strain>
    </source>
</reference>
<evidence type="ECO:0000256" key="13">
    <source>
        <dbReference type="ARBA" id="ARBA00023315"/>
    </source>
</evidence>
<keyword evidence="6" id="KW-0999">Mitochondrion inner membrane</keyword>
<keyword evidence="10" id="KW-0496">Mitochondrion</keyword>
<keyword evidence="7" id="KW-0276">Fatty acid metabolism</keyword>
<dbReference type="Proteomes" id="UP000008837">
    <property type="component" value="Unassembled WGS sequence"/>
</dbReference>
<dbReference type="GO" id="GO:0006631">
    <property type="term" value="P:fatty acid metabolic process"/>
    <property type="evidence" value="ECO:0007669"/>
    <property type="project" value="UniProtKB-KW"/>
</dbReference>
<evidence type="ECO:0000256" key="8">
    <source>
        <dbReference type="ARBA" id="ARBA00022946"/>
    </source>
</evidence>
<dbReference type="VEuPathDB" id="FungiDB:MGL_3429"/>
<feature type="domain" description="Choline/carnitine acyltransferase" evidence="19">
    <location>
        <begin position="2"/>
        <end position="522"/>
    </location>
</feature>
<comment type="caution">
    <text evidence="20">The sequence shown here is derived from an EMBL/GenBank/DDBJ whole genome shotgun (WGS) entry which is preliminary data.</text>
</comment>
<gene>
    <name evidence="20" type="ORF">MGL_3429</name>
</gene>
<keyword evidence="13" id="KW-0012">Acyltransferase</keyword>
<keyword evidence="5" id="KW-0808">Transferase</keyword>
<keyword evidence="21" id="KW-1185">Reference proteome</keyword>
<evidence type="ECO:0000256" key="14">
    <source>
        <dbReference type="ARBA" id="ARBA00052702"/>
    </source>
</evidence>
<name>A8Q978_MALGO</name>
<evidence type="ECO:0000256" key="15">
    <source>
        <dbReference type="ARBA" id="ARBA00053195"/>
    </source>
</evidence>
<dbReference type="InterPro" id="IPR000542">
    <property type="entry name" value="Carn_acyl_trans"/>
</dbReference>
<evidence type="ECO:0000259" key="19">
    <source>
        <dbReference type="Pfam" id="PF00755"/>
    </source>
</evidence>
<evidence type="ECO:0000256" key="5">
    <source>
        <dbReference type="ARBA" id="ARBA00022679"/>
    </source>
</evidence>
<dbReference type="GO" id="GO:0009437">
    <property type="term" value="P:carnitine metabolic process"/>
    <property type="evidence" value="ECO:0007669"/>
    <property type="project" value="TreeGrafter"/>
</dbReference>
<dbReference type="GO" id="GO:0004092">
    <property type="term" value="F:carnitine O-acetyltransferase activity"/>
    <property type="evidence" value="ECO:0007669"/>
    <property type="project" value="UniProtKB-EC"/>
</dbReference>
<dbReference type="GeneID" id="5853701"/>
<evidence type="ECO:0000256" key="3">
    <source>
        <dbReference type="ARBA" id="ARBA00005232"/>
    </source>
</evidence>
<evidence type="ECO:0000256" key="18">
    <source>
        <dbReference type="PIRSR" id="PIRSR600542-1"/>
    </source>
</evidence>
<evidence type="ECO:0000256" key="6">
    <source>
        <dbReference type="ARBA" id="ARBA00022792"/>
    </source>
</evidence>
<accession>A8Q978</accession>